<keyword evidence="2" id="KW-0406">Ion transport</keyword>
<dbReference type="InterPro" id="IPR000498">
    <property type="entry name" value="OmpA-like_TM_dom"/>
</dbReference>
<evidence type="ECO:0000256" key="3">
    <source>
        <dbReference type="SAM" id="SignalP"/>
    </source>
</evidence>
<name>A0A829Y9Y8_9GAMM</name>
<dbReference type="GO" id="GO:0046930">
    <property type="term" value="C:pore complex"/>
    <property type="evidence" value="ECO:0007669"/>
    <property type="project" value="UniProtKB-KW"/>
</dbReference>
<reference evidence="6" key="1">
    <citation type="submission" date="2020-01" db="EMBL/GenBank/DDBJ databases">
        <title>'Steroidobacter agaridevorans' sp. nov., agar-degrading bacteria isolated from rhizosphere soils.</title>
        <authorList>
            <person name="Ikenaga M."/>
            <person name="Kataoka M."/>
            <person name="Murouchi A."/>
            <person name="Katsuragi S."/>
            <person name="Sakai M."/>
        </authorList>
    </citation>
    <scope>NUCLEOTIDE SEQUENCE [LARGE SCALE GENOMIC DNA]</scope>
    <source>
        <strain evidence="6">YU21-B</strain>
    </source>
</reference>
<dbReference type="RefSeq" id="WP_161811612.1">
    <property type="nucleotide sequence ID" value="NZ_BLJN01000002.1"/>
</dbReference>
<dbReference type="Proteomes" id="UP000445000">
    <property type="component" value="Unassembled WGS sequence"/>
</dbReference>
<gene>
    <name evidence="5" type="ORF">GCM10011487_18550</name>
</gene>
<dbReference type="AlphaFoldDB" id="A0A829Y9Y8"/>
<protein>
    <recommendedName>
        <fullName evidence="4">Outer membrane protein OmpA-like transmembrane domain-containing protein</fullName>
    </recommendedName>
</protein>
<keyword evidence="2" id="KW-0626">Porin</keyword>
<dbReference type="GO" id="GO:0009279">
    <property type="term" value="C:cell outer membrane"/>
    <property type="evidence" value="ECO:0007669"/>
    <property type="project" value="InterPro"/>
</dbReference>
<sequence>MKLCLLLLLPVAWFATTAHADEPIMGAYVGAGAGRATLHRERFGRSGFEAHDAAFKALIGYRTLRGLAFEASYADFGEMSNGDRLTGDIQALSVAIVGLIQLRQVDLFGKAGFGAWRGTTADRIGQEVRDDDIDPIMALGVQLRSGRFAVRAEFEAQFLSFAAGEHGRDGDWLDCISVSANWSFGR</sequence>
<keyword evidence="3" id="KW-0732">Signal</keyword>
<feature type="domain" description="Outer membrane protein OmpA-like transmembrane" evidence="4">
    <location>
        <begin position="27"/>
        <end position="186"/>
    </location>
</feature>
<evidence type="ECO:0000259" key="4">
    <source>
        <dbReference type="Pfam" id="PF01389"/>
    </source>
</evidence>
<organism evidence="5 6">
    <name type="scientific">Steroidobacter agaridevorans</name>
    <dbReference type="NCBI Taxonomy" id="2695856"/>
    <lineage>
        <taxon>Bacteria</taxon>
        <taxon>Pseudomonadati</taxon>
        <taxon>Pseudomonadota</taxon>
        <taxon>Gammaproteobacteria</taxon>
        <taxon>Steroidobacterales</taxon>
        <taxon>Steroidobacteraceae</taxon>
        <taxon>Steroidobacter</taxon>
    </lineage>
</organism>
<dbReference type="EMBL" id="BLJN01000002">
    <property type="protein sequence ID" value="GFE79855.1"/>
    <property type="molecule type" value="Genomic_DNA"/>
</dbReference>
<feature type="chain" id="PRO_5032682036" description="Outer membrane protein OmpA-like transmembrane domain-containing protein" evidence="3">
    <location>
        <begin position="21"/>
        <end position="186"/>
    </location>
</feature>
<keyword evidence="2" id="KW-0812">Transmembrane</keyword>
<proteinExistence type="inferred from homology"/>
<evidence type="ECO:0000313" key="5">
    <source>
        <dbReference type="EMBL" id="GFE79855.1"/>
    </source>
</evidence>
<keyword evidence="6" id="KW-1185">Reference proteome</keyword>
<dbReference type="Pfam" id="PF01389">
    <property type="entry name" value="OmpA_membrane"/>
    <property type="match status" value="1"/>
</dbReference>
<accession>A0A829Y9Y8</accession>
<comment type="similarity">
    <text evidence="1">Belongs to the outer membrane OOP (TC 1.B.6) superfamily. OmpA family.</text>
</comment>
<evidence type="ECO:0000313" key="6">
    <source>
        <dbReference type="Proteomes" id="UP000445000"/>
    </source>
</evidence>
<comment type="caution">
    <text evidence="5">The sequence shown here is derived from an EMBL/GenBank/DDBJ whole genome shotgun (WGS) entry which is preliminary data.</text>
</comment>
<feature type="signal peptide" evidence="3">
    <location>
        <begin position="1"/>
        <end position="20"/>
    </location>
</feature>
<dbReference type="GO" id="GO:0015288">
    <property type="term" value="F:porin activity"/>
    <property type="evidence" value="ECO:0007669"/>
    <property type="project" value="UniProtKB-KW"/>
</dbReference>
<evidence type="ECO:0000256" key="1">
    <source>
        <dbReference type="ARBA" id="ARBA00005710"/>
    </source>
</evidence>
<dbReference type="InterPro" id="IPR011250">
    <property type="entry name" value="OMP/PagP_B-barrel"/>
</dbReference>
<evidence type="ECO:0000256" key="2">
    <source>
        <dbReference type="ARBA" id="ARBA00023114"/>
    </source>
</evidence>
<dbReference type="SUPFAM" id="SSF56925">
    <property type="entry name" value="OMPA-like"/>
    <property type="match status" value="1"/>
</dbReference>
<keyword evidence="2" id="KW-0813">Transport</keyword>
<dbReference type="Gene3D" id="2.40.160.20">
    <property type="match status" value="1"/>
</dbReference>